<sequence length="128" mass="14013">MWEEWLVGASVLKSGRVGAETPSSLRATRAVPWWRTTRFCQTTPAITTTTMEPTTTDRPKQRPCLQSAKERAREAARDRPNPRAVPGQPNPDSHRPAHGPPGVQLPELLASRHRASLECVSAAAATLL</sequence>
<name>A0ACC2NXW9_9HYME</name>
<dbReference type="Proteomes" id="UP001239111">
    <property type="component" value="Chromosome 2"/>
</dbReference>
<organism evidence="1 2">
    <name type="scientific">Eretmocerus hayati</name>
    <dbReference type="NCBI Taxonomy" id="131215"/>
    <lineage>
        <taxon>Eukaryota</taxon>
        <taxon>Metazoa</taxon>
        <taxon>Ecdysozoa</taxon>
        <taxon>Arthropoda</taxon>
        <taxon>Hexapoda</taxon>
        <taxon>Insecta</taxon>
        <taxon>Pterygota</taxon>
        <taxon>Neoptera</taxon>
        <taxon>Endopterygota</taxon>
        <taxon>Hymenoptera</taxon>
        <taxon>Apocrita</taxon>
        <taxon>Proctotrupomorpha</taxon>
        <taxon>Chalcidoidea</taxon>
        <taxon>Aphelinidae</taxon>
        <taxon>Aphelininae</taxon>
        <taxon>Eretmocerus</taxon>
    </lineage>
</organism>
<evidence type="ECO:0000313" key="2">
    <source>
        <dbReference type="Proteomes" id="UP001239111"/>
    </source>
</evidence>
<protein>
    <submittedName>
        <fullName evidence="1">Uncharacterized protein</fullName>
    </submittedName>
</protein>
<comment type="caution">
    <text evidence="1">The sequence shown here is derived from an EMBL/GenBank/DDBJ whole genome shotgun (WGS) entry which is preliminary data.</text>
</comment>
<keyword evidence="2" id="KW-1185">Reference proteome</keyword>
<gene>
    <name evidence="1" type="ORF">QAD02_011782</name>
</gene>
<dbReference type="EMBL" id="CM056742">
    <property type="protein sequence ID" value="KAJ8675996.1"/>
    <property type="molecule type" value="Genomic_DNA"/>
</dbReference>
<evidence type="ECO:0000313" key="1">
    <source>
        <dbReference type="EMBL" id="KAJ8675996.1"/>
    </source>
</evidence>
<accession>A0ACC2NXW9</accession>
<proteinExistence type="predicted"/>
<reference evidence="1" key="1">
    <citation type="submission" date="2023-04" db="EMBL/GenBank/DDBJ databases">
        <title>A chromosome-level genome assembly of the parasitoid wasp Eretmocerus hayati.</title>
        <authorList>
            <person name="Zhong Y."/>
            <person name="Liu S."/>
            <person name="Liu Y."/>
        </authorList>
    </citation>
    <scope>NUCLEOTIDE SEQUENCE</scope>
    <source>
        <strain evidence="1">ZJU_SS_LIU_2023</strain>
    </source>
</reference>